<feature type="compositionally biased region" description="Basic and acidic residues" evidence="1">
    <location>
        <begin position="61"/>
        <end position="75"/>
    </location>
</feature>
<feature type="signal peptide" evidence="2">
    <location>
        <begin position="1"/>
        <end position="25"/>
    </location>
</feature>
<organism evidence="3 4">
    <name type="scientific">Trematosphaeria pertusa</name>
    <dbReference type="NCBI Taxonomy" id="390896"/>
    <lineage>
        <taxon>Eukaryota</taxon>
        <taxon>Fungi</taxon>
        <taxon>Dikarya</taxon>
        <taxon>Ascomycota</taxon>
        <taxon>Pezizomycotina</taxon>
        <taxon>Dothideomycetes</taxon>
        <taxon>Pleosporomycetidae</taxon>
        <taxon>Pleosporales</taxon>
        <taxon>Massarineae</taxon>
        <taxon>Trematosphaeriaceae</taxon>
        <taxon>Trematosphaeria</taxon>
    </lineage>
</organism>
<protein>
    <recommendedName>
        <fullName evidence="5">Secreted protein</fullName>
    </recommendedName>
</protein>
<evidence type="ECO:0008006" key="5">
    <source>
        <dbReference type="Google" id="ProtNLM"/>
    </source>
</evidence>
<evidence type="ECO:0000313" key="3">
    <source>
        <dbReference type="EMBL" id="KAF2249105.1"/>
    </source>
</evidence>
<name>A0A6A6IEU3_9PLEO</name>
<proteinExistence type="predicted"/>
<reference evidence="3" key="1">
    <citation type="journal article" date="2020" name="Stud. Mycol.">
        <title>101 Dothideomycetes genomes: a test case for predicting lifestyles and emergence of pathogens.</title>
        <authorList>
            <person name="Haridas S."/>
            <person name="Albert R."/>
            <person name="Binder M."/>
            <person name="Bloem J."/>
            <person name="Labutti K."/>
            <person name="Salamov A."/>
            <person name="Andreopoulos B."/>
            <person name="Baker S."/>
            <person name="Barry K."/>
            <person name="Bills G."/>
            <person name="Bluhm B."/>
            <person name="Cannon C."/>
            <person name="Castanera R."/>
            <person name="Culley D."/>
            <person name="Daum C."/>
            <person name="Ezra D."/>
            <person name="Gonzalez J."/>
            <person name="Henrissat B."/>
            <person name="Kuo A."/>
            <person name="Liang C."/>
            <person name="Lipzen A."/>
            <person name="Lutzoni F."/>
            <person name="Magnuson J."/>
            <person name="Mondo S."/>
            <person name="Nolan M."/>
            <person name="Ohm R."/>
            <person name="Pangilinan J."/>
            <person name="Park H.-J."/>
            <person name="Ramirez L."/>
            <person name="Alfaro M."/>
            <person name="Sun H."/>
            <person name="Tritt A."/>
            <person name="Yoshinaga Y."/>
            <person name="Zwiers L.-H."/>
            <person name="Turgeon B."/>
            <person name="Goodwin S."/>
            <person name="Spatafora J."/>
            <person name="Crous P."/>
            <person name="Grigoriev I."/>
        </authorList>
    </citation>
    <scope>NUCLEOTIDE SEQUENCE</scope>
    <source>
        <strain evidence="3">CBS 122368</strain>
    </source>
</reference>
<keyword evidence="4" id="KW-1185">Reference proteome</keyword>
<feature type="chain" id="PRO_5025675285" description="Secreted protein" evidence="2">
    <location>
        <begin position="26"/>
        <end position="86"/>
    </location>
</feature>
<keyword evidence="2" id="KW-0732">Signal</keyword>
<dbReference type="Proteomes" id="UP000800094">
    <property type="component" value="Unassembled WGS sequence"/>
</dbReference>
<gene>
    <name evidence="3" type="ORF">BU26DRAFT_519263</name>
</gene>
<accession>A0A6A6IEU3</accession>
<sequence>MSLQLGNTCICGVLSLVAFAMRTRCQSLAAQRACFRGPLKACLSSAHYPSRYFTRHAAPGRGRDRRALGADRASDKANGVGAGGGW</sequence>
<dbReference type="AlphaFoldDB" id="A0A6A6IEU3"/>
<dbReference type="GeneID" id="54582335"/>
<feature type="region of interest" description="Disordered" evidence="1">
    <location>
        <begin position="60"/>
        <end position="86"/>
    </location>
</feature>
<dbReference type="EMBL" id="ML987195">
    <property type="protein sequence ID" value="KAF2249105.1"/>
    <property type="molecule type" value="Genomic_DNA"/>
</dbReference>
<evidence type="ECO:0000256" key="2">
    <source>
        <dbReference type="SAM" id="SignalP"/>
    </source>
</evidence>
<dbReference type="RefSeq" id="XP_033684109.1">
    <property type="nucleotide sequence ID" value="XM_033829005.1"/>
</dbReference>
<evidence type="ECO:0000313" key="4">
    <source>
        <dbReference type="Proteomes" id="UP000800094"/>
    </source>
</evidence>
<evidence type="ECO:0000256" key="1">
    <source>
        <dbReference type="SAM" id="MobiDB-lite"/>
    </source>
</evidence>